<feature type="transmembrane region" description="Helical" evidence="7">
    <location>
        <begin position="67"/>
        <end position="89"/>
    </location>
</feature>
<gene>
    <name evidence="10" type="ORF">K0U00_16035</name>
</gene>
<reference evidence="10 11" key="1">
    <citation type="submission" date="2021-07" db="EMBL/GenBank/DDBJ databases">
        <title>Paenibacillus radiodurans sp. nov., isolated from the southeastern edge of Tengger Desert.</title>
        <authorList>
            <person name="Zhang G."/>
        </authorList>
    </citation>
    <scope>NUCLEOTIDE SEQUENCE [LARGE SCALE GENOMIC DNA]</scope>
    <source>
        <strain evidence="10 11">CCM 7311</strain>
    </source>
</reference>
<evidence type="ECO:0000259" key="8">
    <source>
        <dbReference type="Pfam" id="PF04239"/>
    </source>
</evidence>
<evidence type="ECO:0000256" key="2">
    <source>
        <dbReference type="ARBA" id="ARBA00006448"/>
    </source>
</evidence>
<comment type="subcellular location">
    <subcellularLocation>
        <location evidence="1">Cell membrane</location>
        <topology evidence="1">Multi-pass membrane protein</topology>
    </subcellularLocation>
</comment>
<evidence type="ECO:0000256" key="7">
    <source>
        <dbReference type="SAM" id="Phobius"/>
    </source>
</evidence>
<keyword evidence="11" id="KW-1185">Reference proteome</keyword>
<dbReference type="Gene3D" id="3.30.240.20">
    <property type="entry name" value="bsu07140 like domains"/>
    <property type="match status" value="2"/>
</dbReference>
<protein>
    <submittedName>
        <fullName evidence="10">DUF421 domain-containing protein</fullName>
    </submittedName>
</protein>
<sequence>MDFFKSQESLTTVEWVLRSIVSFVFLLLAAKVMGQRSISQLRFLDFIIALVLGNIIAHPLSDENLGLKGSVITTIVLIVLYVAATWLSLKWPLLKRYLDPPPITLIANGQIQFHSLSIARISVDYLFSELRKEKVDDIQKVSLAVWEPGGTISVFMKTQYQPLTPADMKIETPPFTIIRPIIFEGKIDMPVLKEIGKDPAWLEKKIAPADLKIRDVILATVDDNENVRVYTNLNQNGEVAQKD</sequence>
<evidence type="ECO:0000313" key="10">
    <source>
        <dbReference type="EMBL" id="MBW7455534.1"/>
    </source>
</evidence>
<dbReference type="InterPro" id="IPR007353">
    <property type="entry name" value="DUF421"/>
</dbReference>
<evidence type="ECO:0000259" key="9">
    <source>
        <dbReference type="Pfam" id="PF20730"/>
    </source>
</evidence>
<dbReference type="Proteomes" id="UP001519887">
    <property type="component" value="Unassembled WGS sequence"/>
</dbReference>
<evidence type="ECO:0000313" key="11">
    <source>
        <dbReference type="Proteomes" id="UP001519887"/>
    </source>
</evidence>
<dbReference type="EMBL" id="JAHZIK010000381">
    <property type="protein sequence ID" value="MBW7455534.1"/>
    <property type="molecule type" value="Genomic_DNA"/>
</dbReference>
<evidence type="ECO:0000256" key="4">
    <source>
        <dbReference type="ARBA" id="ARBA00022692"/>
    </source>
</evidence>
<comment type="similarity">
    <text evidence="2">Belongs to the UPF0702 family.</text>
</comment>
<keyword evidence="5 7" id="KW-1133">Transmembrane helix</keyword>
<feature type="domain" description="YetF-like N-terminal transmembrane" evidence="9">
    <location>
        <begin position="14"/>
        <end position="84"/>
    </location>
</feature>
<evidence type="ECO:0000256" key="1">
    <source>
        <dbReference type="ARBA" id="ARBA00004651"/>
    </source>
</evidence>
<evidence type="ECO:0000256" key="3">
    <source>
        <dbReference type="ARBA" id="ARBA00022475"/>
    </source>
</evidence>
<comment type="caution">
    <text evidence="10">The sequence shown here is derived from an EMBL/GenBank/DDBJ whole genome shotgun (WGS) entry which is preliminary data.</text>
</comment>
<dbReference type="InterPro" id="IPR023090">
    <property type="entry name" value="UPF0702_alpha/beta_dom_sf"/>
</dbReference>
<proteinExistence type="inferred from homology"/>
<feature type="transmembrane region" description="Helical" evidence="7">
    <location>
        <begin position="41"/>
        <end position="61"/>
    </location>
</feature>
<dbReference type="RefSeq" id="WP_210038329.1">
    <property type="nucleotide sequence ID" value="NZ_JBHLVU010000022.1"/>
</dbReference>
<feature type="domain" description="YetF C-terminal" evidence="8">
    <location>
        <begin position="90"/>
        <end position="222"/>
    </location>
</feature>
<accession>A0ABS7C3R0</accession>
<evidence type="ECO:0000256" key="6">
    <source>
        <dbReference type="ARBA" id="ARBA00023136"/>
    </source>
</evidence>
<dbReference type="Pfam" id="PF04239">
    <property type="entry name" value="DUF421"/>
    <property type="match status" value="1"/>
</dbReference>
<evidence type="ECO:0000256" key="5">
    <source>
        <dbReference type="ARBA" id="ARBA00022989"/>
    </source>
</evidence>
<dbReference type="PANTHER" id="PTHR34582:SF5">
    <property type="entry name" value="UPF0702 TRANSMEMBRANE PROTEIN YETF"/>
    <property type="match status" value="1"/>
</dbReference>
<organism evidence="10 11">
    <name type="scientific">Paenibacillus sepulcri</name>
    <dbReference type="NCBI Taxonomy" id="359917"/>
    <lineage>
        <taxon>Bacteria</taxon>
        <taxon>Bacillati</taxon>
        <taxon>Bacillota</taxon>
        <taxon>Bacilli</taxon>
        <taxon>Bacillales</taxon>
        <taxon>Paenibacillaceae</taxon>
        <taxon>Paenibacillus</taxon>
    </lineage>
</organism>
<name>A0ABS7C3R0_9BACL</name>
<dbReference type="InterPro" id="IPR048454">
    <property type="entry name" value="YetF_N"/>
</dbReference>
<dbReference type="PANTHER" id="PTHR34582">
    <property type="entry name" value="UPF0702 TRANSMEMBRANE PROTEIN YCAP"/>
    <property type="match status" value="1"/>
</dbReference>
<keyword evidence="3" id="KW-1003">Cell membrane</keyword>
<keyword evidence="4 7" id="KW-0812">Transmembrane</keyword>
<keyword evidence="6 7" id="KW-0472">Membrane</keyword>
<dbReference type="Pfam" id="PF20730">
    <property type="entry name" value="YetF_N"/>
    <property type="match status" value="1"/>
</dbReference>
<feature type="transmembrane region" description="Helical" evidence="7">
    <location>
        <begin position="15"/>
        <end position="34"/>
    </location>
</feature>